<proteinExistence type="predicted"/>
<dbReference type="EMBL" id="JANTQA010000042">
    <property type="protein sequence ID" value="KAJ3435213.1"/>
    <property type="molecule type" value="Genomic_DNA"/>
</dbReference>
<dbReference type="PANTHER" id="PTHR13630:SF1">
    <property type="entry name" value="GAMMA-SECRETASE-ACTIVATING PROTEIN"/>
    <property type="match status" value="1"/>
</dbReference>
<feature type="domain" description="Gamma-secretase-activating protein C-terminal" evidence="2">
    <location>
        <begin position="1238"/>
        <end position="1294"/>
    </location>
</feature>
<evidence type="ECO:0000256" key="1">
    <source>
        <dbReference type="SAM" id="MobiDB-lite"/>
    </source>
</evidence>
<dbReference type="GO" id="GO:0005802">
    <property type="term" value="C:trans-Golgi network"/>
    <property type="evidence" value="ECO:0007669"/>
    <property type="project" value="TreeGrafter"/>
</dbReference>
<feature type="region of interest" description="Disordered" evidence="1">
    <location>
        <begin position="987"/>
        <end position="1049"/>
    </location>
</feature>
<reference evidence="3" key="1">
    <citation type="submission" date="2022-08" db="EMBL/GenBank/DDBJ databases">
        <title>Novel sulphate-reducing endosymbionts in the free-living metamonad Anaeramoeba.</title>
        <authorList>
            <person name="Jerlstrom-Hultqvist J."/>
            <person name="Cepicka I."/>
            <person name="Gallot-Lavallee L."/>
            <person name="Salas-Leiva D."/>
            <person name="Curtis B.A."/>
            <person name="Zahonova K."/>
            <person name="Pipaliya S."/>
            <person name="Dacks J."/>
            <person name="Roger A.J."/>
        </authorList>
    </citation>
    <scope>NUCLEOTIDE SEQUENCE</scope>
    <source>
        <strain evidence="3">Busselton2</strain>
    </source>
</reference>
<organism evidence="3 4">
    <name type="scientific">Anaeramoeba flamelloides</name>
    <dbReference type="NCBI Taxonomy" id="1746091"/>
    <lineage>
        <taxon>Eukaryota</taxon>
        <taxon>Metamonada</taxon>
        <taxon>Anaeramoebidae</taxon>
        <taxon>Anaeramoeba</taxon>
    </lineage>
</organism>
<dbReference type="Pfam" id="PF14959">
    <property type="entry name" value="GSAP-16"/>
    <property type="match status" value="1"/>
</dbReference>
<feature type="region of interest" description="Disordered" evidence="1">
    <location>
        <begin position="731"/>
        <end position="782"/>
    </location>
</feature>
<dbReference type="PANTHER" id="PTHR13630">
    <property type="entry name" value="GAMMA-SECRETASE-ACTIVATING PROTEIN"/>
    <property type="match status" value="1"/>
</dbReference>
<evidence type="ECO:0000259" key="2">
    <source>
        <dbReference type="Pfam" id="PF14959"/>
    </source>
</evidence>
<sequence>MQPLLTSKNLYNLKVSQQYYDPKKTVLGVIGYKPSQFILLSNKTIGSQNNSQTTIQLYSEKTKISHHLLTINADENVVSATTNSSHSLLIYTICDQRIKKKNHSQQEQQASNKNKKEKKKAKTLHFNQNFLFDRKNYYLQYRSFLVLLKSGNKKKEIFKTKYDKHFYQFFPNKSKNKKKNEKVILVHEHNSIIQQQIKFPTFFQKKSKTEQFPLLKNQTKLVEDFFWYRISPKCENIFVLSVNEQKVKVARNSSPNTSTNTNIKTKDSTILNANKNTKYNHNNTNITKNKTKKTKSIEYKLVWYLYKKNKYQKYKEYPLKIPNNSQDLENSGWVFAGDKINNKEENEKKINKKKQNNQILFRYSSKKNDYEIVHLRSGINFLCHQQKLGLKTNNPFIRITFWNLEYLEKFEYNVTLVGYSQKFIKNCRVFFGSVRRMLLILIPNCHISLIDSSKEHGTCDSLSFTVSEFANFIPISNENEKQIGKQNKYQIGKQNKYQNNQQIDQKKTKQNDQIQSLNIIPFNANGRYTDYLNVETMQINRFNINNNFFLFLLKNKIRYVKKNDLIVITHLIIVHLKQPELLIKLIKYIVVKYPEYLNSSFFKEYILSKVYQSLITNSNFQRSLLSVFSSTSLICYGSLESKNNFMNIINYSNLFYNGNNDSELKKKSNTISNNIIKKNNHVPPSWEPFNLLNLIRKHKFDLHSNQPHRERKLFQRKSLIFKKKQIRSKKYSLLPLNKNNSSGSISRNKKGNNNNDDNSSSNNNNNDISNNNNKKNNNKKHLDINKIMKNKETKSKNKSNYYDQLFQKYEYENSLLFKETKTKAKDIVDNSSLLSKNMIESKNNSNSQQINYEKNIDNLEICGLLDLQSILKIYENNFTKYLLTQNYFQNSNTDSIAIQAKKYFLEQTKQIQIIFQLLITFFYKKLKSKYRILKESKIDDRILKTNTQNNTDNIFSFNIKNQNPTLELDSNHSSDLDDNLERSHRIGGGVNVINNTPTKEQLSPLSNLNTPNTIISSSSSSSLSSSTSPSTSSSSLSSQLSSFSSTTPTTTTELDQYLNFSHDLESFEFINLEDGCENGKEKGNGNENVNVNVNVNGNGNTNKKNCYPSNLMSKKQNEENGKWKIRKRTTKRRKKMKDKIEIKKYFKNNTLKEKTVYYQYNKKMIHRKTEFVQKITKKRYLLFPIMKIWENEQENEHNILKMNLQKKKTEQLTIYEKFERELTKINSNKIHNLKYFKKLFNVFENFYFTLEELNLPFPIGFHKIFLRLAFYVLPPKVFLQYVDLKILVIDYHFSLELSLLYSGNLKKTDFYNHLITLTDLRYQALKLLQKNYSSKKLLVEYYSSLVAKNFLVKDPNSEFSNIEDNGFVYFRPLTICFDKLQMEPQSKNQQKIEFLQENMILYVPEINLSEIKNN</sequence>
<comment type="caution">
    <text evidence="3">The sequence shown here is derived from an EMBL/GenBank/DDBJ whole genome shotgun (WGS) entry which is preliminary data.</text>
</comment>
<dbReference type="Proteomes" id="UP001146793">
    <property type="component" value="Unassembled WGS sequence"/>
</dbReference>
<feature type="compositionally biased region" description="Low complexity" evidence="1">
    <location>
        <begin position="1006"/>
        <end position="1049"/>
    </location>
</feature>
<feature type="compositionally biased region" description="Low complexity" evidence="1">
    <location>
        <begin position="737"/>
        <end position="775"/>
    </location>
</feature>
<feature type="region of interest" description="Disordered" evidence="1">
    <location>
        <begin position="101"/>
        <end position="121"/>
    </location>
</feature>
<feature type="compositionally biased region" description="Polar residues" evidence="1">
    <location>
        <begin position="992"/>
        <end position="1005"/>
    </location>
</feature>
<protein>
    <submittedName>
        <fullName evidence="3">Gamma-secretase-activating protein</fullName>
    </submittedName>
</protein>
<dbReference type="GO" id="GO:1902004">
    <property type="term" value="P:positive regulation of amyloid-beta formation"/>
    <property type="evidence" value="ECO:0007669"/>
    <property type="project" value="TreeGrafter"/>
</dbReference>
<evidence type="ECO:0000313" key="4">
    <source>
        <dbReference type="Proteomes" id="UP001146793"/>
    </source>
</evidence>
<gene>
    <name evidence="3" type="ORF">M0812_02344</name>
</gene>
<dbReference type="InterPro" id="IPR026172">
    <property type="entry name" value="GSAP_fam"/>
</dbReference>
<name>A0AAV7Z523_9EUKA</name>
<dbReference type="InterPro" id="IPR028010">
    <property type="entry name" value="GSAP_C_dom"/>
</dbReference>
<evidence type="ECO:0000313" key="3">
    <source>
        <dbReference type="EMBL" id="KAJ3435213.1"/>
    </source>
</evidence>
<feature type="region of interest" description="Disordered" evidence="1">
    <location>
        <begin position="1097"/>
        <end position="1122"/>
    </location>
</feature>
<accession>A0AAV7Z523</accession>